<name>A0A6L6J8J7_9RHOB</name>
<keyword evidence="2" id="KW-1133">Transmembrane helix</keyword>
<evidence type="ECO:0000256" key="1">
    <source>
        <dbReference type="SAM" id="Coils"/>
    </source>
</evidence>
<feature type="transmembrane region" description="Helical" evidence="2">
    <location>
        <begin position="391"/>
        <end position="409"/>
    </location>
</feature>
<keyword evidence="1" id="KW-0175">Coiled coil</keyword>
<dbReference type="AlphaFoldDB" id="A0A6L6J8J7"/>
<sequence>MIRRRLPLMLTIMVTGILISLYLIISSPRVYESSALIQIDTSAAVDPSSDASLPAVRRVQLIEQRLMASSNILKVIDELELFRDAPELSEQEKITALRTNTRIESITNPGVPSESRMSLSAIVITSRAETPDTAAAIANYFTNSVVNRDRENRLSRITEGKEYLTNEERRLTDALSRQDREIAAFSSQNEDALPTAQESLSTELTQLNDAENTLDREIMALQRDQLTLIAGGTTAAERSASTLVQQIRNAEVELAQARRTLAPDHPEIKRLENNLRRLNAGDEAVSEIVRRQLELNEAQLANLNSQKATMDQRRTAIERARAKSPQVAERLEAMIREQSRLQDRYNEISRQLAQVETQQLLMDNDQTERFIVLERAMPPEFPAFSNRKKRAAMGAIGSIGFALALAFVLELKNPILRTSEQFARLTGTRPVISVPYKKSRRDILKYRLRVVYMGVLMFGGVFIALWLIGVIPGLPSPGTVPTTTQGLG</sequence>
<keyword evidence="2" id="KW-0472">Membrane</keyword>
<feature type="transmembrane region" description="Helical" evidence="2">
    <location>
        <begin position="450"/>
        <end position="471"/>
    </location>
</feature>
<dbReference type="PANTHER" id="PTHR32309">
    <property type="entry name" value="TYROSINE-PROTEIN KINASE"/>
    <property type="match status" value="1"/>
</dbReference>
<reference evidence="3 4" key="1">
    <citation type="submission" date="2019-11" db="EMBL/GenBank/DDBJ databases">
        <authorList>
            <person name="Dong K."/>
        </authorList>
    </citation>
    <scope>NUCLEOTIDE SEQUENCE [LARGE SCALE GENOMIC DNA]</scope>
    <source>
        <strain evidence="3 4">NBRC 111993</strain>
    </source>
</reference>
<keyword evidence="2" id="KW-0812">Transmembrane</keyword>
<dbReference type="OrthoDB" id="7642308at2"/>
<organism evidence="3 4">
    <name type="scientific">Paracoccus aestuariivivens</name>
    <dbReference type="NCBI Taxonomy" id="1820333"/>
    <lineage>
        <taxon>Bacteria</taxon>
        <taxon>Pseudomonadati</taxon>
        <taxon>Pseudomonadota</taxon>
        <taxon>Alphaproteobacteria</taxon>
        <taxon>Rhodobacterales</taxon>
        <taxon>Paracoccaceae</taxon>
        <taxon>Paracoccus</taxon>
    </lineage>
</organism>
<proteinExistence type="predicted"/>
<dbReference type="PANTHER" id="PTHR32309:SF31">
    <property type="entry name" value="CAPSULAR EXOPOLYSACCHARIDE FAMILY"/>
    <property type="match status" value="1"/>
</dbReference>
<feature type="coiled-coil region" evidence="1">
    <location>
        <begin position="286"/>
        <end position="358"/>
    </location>
</feature>
<dbReference type="EMBL" id="WMIE01000003">
    <property type="protein sequence ID" value="MTH77826.1"/>
    <property type="molecule type" value="Genomic_DNA"/>
</dbReference>
<protein>
    <submittedName>
        <fullName evidence="3">Lipopolysaccharide biosynthesis protein</fullName>
    </submittedName>
</protein>
<dbReference type="InterPro" id="IPR050445">
    <property type="entry name" value="Bact_polysacc_biosynth/exp"/>
</dbReference>
<feature type="transmembrane region" description="Helical" evidence="2">
    <location>
        <begin position="7"/>
        <end position="25"/>
    </location>
</feature>
<evidence type="ECO:0000256" key="2">
    <source>
        <dbReference type="SAM" id="Phobius"/>
    </source>
</evidence>
<evidence type="ECO:0000313" key="3">
    <source>
        <dbReference type="EMBL" id="MTH77826.1"/>
    </source>
</evidence>
<keyword evidence="4" id="KW-1185">Reference proteome</keyword>
<evidence type="ECO:0000313" key="4">
    <source>
        <dbReference type="Proteomes" id="UP000478183"/>
    </source>
</evidence>
<gene>
    <name evidence="3" type="ORF">GL286_08820</name>
</gene>
<accession>A0A6L6J8J7</accession>
<comment type="caution">
    <text evidence="3">The sequence shown here is derived from an EMBL/GenBank/DDBJ whole genome shotgun (WGS) entry which is preliminary data.</text>
</comment>
<feature type="coiled-coil region" evidence="1">
    <location>
        <begin position="204"/>
        <end position="260"/>
    </location>
</feature>
<dbReference type="RefSeq" id="WP_155095184.1">
    <property type="nucleotide sequence ID" value="NZ_WMIE01000003.1"/>
</dbReference>
<dbReference type="Proteomes" id="UP000478183">
    <property type="component" value="Unassembled WGS sequence"/>
</dbReference>